<name>A0A8C0VRW9_CYACU</name>
<proteinExistence type="predicted"/>
<organism evidence="1 2">
    <name type="scientific">Cyanistes caeruleus</name>
    <name type="common">Eurasian blue tit</name>
    <name type="synonym">Parus caeruleus</name>
    <dbReference type="NCBI Taxonomy" id="156563"/>
    <lineage>
        <taxon>Eukaryota</taxon>
        <taxon>Metazoa</taxon>
        <taxon>Chordata</taxon>
        <taxon>Craniata</taxon>
        <taxon>Vertebrata</taxon>
        <taxon>Euteleostomi</taxon>
        <taxon>Archelosauria</taxon>
        <taxon>Archosauria</taxon>
        <taxon>Dinosauria</taxon>
        <taxon>Saurischia</taxon>
        <taxon>Theropoda</taxon>
        <taxon>Coelurosauria</taxon>
        <taxon>Aves</taxon>
        <taxon>Neognathae</taxon>
        <taxon>Neoaves</taxon>
        <taxon>Telluraves</taxon>
        <taxon>Australaves</taxon>
        <taxon>Passeriformes</taxon>
        <taxon>Paridae</taxon>
        <taxon>Cyanistes</taxon>
    </lineage>
</organism>
<evidence type="ECO:0000313" key="2">
    <source>
        <dbReference type="Proteomes" id="UP000694410"/>
    </source>
</evidence>
<evidence type="ECO:0000313" key="1">
    <source>
        <dbReference type="Ensembl" id="ENSCCEP00000027560.1"/>
    </source>
</evidence>
<accession>A0A8C0VRW9</accession>
<keyword evidence="2" id="KW-1185">Reference proteome</keyword>
<dbReference type="AlphaFoldDB" id="A0A8C0VRW9"/>
<protein>
    <submittedName>
        <fullName evidence="1">Uncharacterized protein</fullName>
    </submittedName>
</protein>
<dbReference type="Proteomes" id="UP000694410">
    <property type="component" value="Unplaced"/>
</dbReference>
<reference evidence="1" key="2">
    <citation type="submission" date="2025-09" db="UniProtKB">
        <authorList>
            <consortium name="Ensembl"/>
        </authorList>
    </citation>
    <scope>IDENTIFICATION</scope>
</reference>
<sequence>KPPVLVLFPTLSELHTAPSCYSPLTNFLHQHLHIPFDAALCHHEKGAALSSLHTQLQSHSFLQGSQQTFNKTLTLVYQNDFSICLRW</sequence>
<dbReference type="Ensembl" id="ENSCCET00000040838.1">
    <property type="protein sequence ID" value="ENSCCEP00000027560.1"/>
    <property type="gene ID" value="ENSCCEG00000024052.1"/>
</dbReference>
<reference evidence="1" key="1">
    <citation type="submission" date="2025-08" db="UniProtKB">
        <authorList>
            <consortium name="Ensembl"/>
        </authorList>
    </citation>
    <scope>IDENTIFICATION</scope>
</reference>